<accession>D2QY06</accession>
<sequence>MWTRNASFKLSVSRLLATEKSPWTVMAQQHESATAAPQYSKPYSECSSSAKSTLAIRLLGKKQSPRANCTFGLAVRDKVQRLLLRSGCRRVRHAFGAHGQGQSVQAIAMTCDMSTIGLRKKMSRMRYALSFCQT</sequence>
<dbReference type="EMBL" id="CP001848">
    <property type="protein sequence ID" value="ADB18083.1"/>
    <property type="molecule type" value="Genomic_DNA"/>
</dbReference>
<dbReference type="HOGENOM" id="CLU_1894272_0_0_0"/>
<evidence type="ECO:0000313" key="1">
    <source>
        <dbReference type="EMBL" id="ADB18083.1"/>
    </source>
</evidence>
<gene>
    <name evidence="1" type="ordered locus">Psta_3419</name>
</gene>
<evidence type="ECO:0000313" key="2">
    <source>
        <dbReference type="Proteomes" id="UP000001887"/>
    </source>
</evidence>
<proteinExistence type="predicted"/>
<name>D2QY06_PIRSD</name>
<dbReference type="KEGG" id="psl:Psta_3419"/>
<dbReference type="AlphaFoldDB" id="D2QY06"/>
<protein>
    <submittedName>
        <fullName evidence="1">Uncharacterized protein</fullName>
    </submittedName>
</protein>
<dbReference type="Proteomes" id="UP000001887">
    <property type="component" value="Chromosome"/>
</dbReference>
<dbReference type="STRING" id="530564.Psta_3419"/>
<reference evidence="1 2" key="1">
    <citation type="journal article" date="2009" name="Stand. Genomic Sci.">
        <title>Complete genome sequence of Pirellula staleyi type strain (ATCC 27377).</title>
        <authorList>
            <person name="Clum A."/>
            <person name="Tindall B.J."/>
            <person name="Sikorski J."/>
            <person name="Ivanova N."/>
            <person name="Mavrommatis K."/>
            <person name="Lucas S."/>
            <person name="Glavina del Rio T."/>
            <person name="Nolan M."/>
            <person name="Chen F."/>
            <person name="Tice H."/>
            <person name="Pitluck S."/>
            <person name="Cheng J.F."/>
            <person name="Chertkov O."/>
            <person name="Brettin T."/>
            <person name="Han C."/>
            <person name="Detter J.C."/>
            <person name="Kuske C."/>
            <person name="Bruce D."/>
            <person name="Goodwin L."/>
            <person name="Ovchinikova G."/>
            <person name="Pati A."/>
            <person name="Mikhailova N."/>
            <person name="Chen A."/>
            <person name="Palaniappan K."/>
            <person name="Land M."/>
            <person name="Hauser L."/>
            <person name="Chang Y.J."/>
            <person name="Jeffries C.D."/>
            <person name="Chain P."/>
            <person name="Rohde M."/>
            <person name="Goker M."/>
            <person name="Bristow J."/>
            <person name="Eisen J.A."/>
            <person name="Markowitz V."/>
            <person name="Hugenholtz P."/>
            <person name="Kyrpides N.C."/>
            <person name="Klenk H.P."/>
            <person name="Lapidus A."/>
        </authorList>
    </citation>
    <scope>NUCLEOTIDE SEQUENCE [LARGE SCALE GENOMIC DNA]</scope>
    <source>
        <strain evidence="2">ATCC 27377 / DSM 6068 / ICPB 4128</strain>
    </source>
</reference>
<keyword evidence="2" id="KW-1185">Reference proteome</keyword>
<organism evidence="1 2">
    <name type="scientific">Pirellula staleyi (strain ATCC 27377 / DSM 6068 / ICPB 4128)</name>
    <name type="common">Pirella staleyi</name>
    <dbReference type="NCBI Taxonomy" id="530564"/>
    <lineage>
        <taxon>Bacteria</taxon>
        <taxon>Pseudomonadati</taxon>
        <taxon>Planctomycetota</taxon>
        <taxon>Planctomycetia</taxon>
        <taxon>Pirellulales</taxon>
        <taxon>Pirellulaceae</taxon>
        <taxon>Pirellula</taxon>
    </lineage>
</organism>